<dbReference type="SUPFAM" id="SSF54928">
    <property type="entry name" value="RNA-binding domain, RBD"/>
    <property type="match status" value="1"/>
</dbReference>
<dbReference type="AlphaFoldDB" id="A0AAP0N973"/>
<dbReference type="GO" id="GO:0071004">
    <property type="term" value="C:U2-type prespliceosome"/>
    <property type="evidence" value="ECO:0007669"/>
    <property type="project" value="TreeGrafter"/>
</dbReference>
<organism evidence="6 7">
    <name type="scientific">Liquidambar formosana</name>
    <name type="common">Formosan gum</name>
    <dbReference type="NCBI Taxonomy" id="63359"/>
    <lineage>
        <taxon>Eukaryota</taxon>
        <taxon>Viridiplantae</taxon>
        <taxon>Streptophyta</taxon>
        <taxon>Embryophyta</taxon>
        <taxon>Tracheophyta</taxon>
        <taxon>Spermatophyta</taxon>
        <taxon>Magnoliopsida</taxon>
        <taxon>eudicotyledons</taxon>
        <taxon>Gunneridae</taxon>
        <taxon>Pentapetalae</taxon>
        <taxon>Saxifragales</taxon>
        <taxon>Altingiaceae</taxon>
        <taxon>Liquidambar</taxon>
    </lineage>
</organism>
<reference evidence="6 7" key="1">
    <citation type="journal article" date="2024" name="Plant J.">
        <title>Genome sequences and population genomics reveal climatic adaptation and genomic divergence between two closely related sweetgum species.</title>
        <authorList>
            <person name="Xu W.Q."/>
            <person name="Ren C.Q."/>
            <person name="Zhang X.Y."/>
            <person name="Comes H.P."/>
            <person name="Liu X.H."/>
            <person name="Li Y.G."/>
            <person name="Kettle C.J."/>
            <person name="Jalonen R."/>
            <person name="Gaisberger H."/>
            <person name="Ma Y.Z."/>
            <person name="Qiu Y.X."/>
        </authorList>
    </citation>
    <scope>NUCLEOTIDE SEQUENCE [LARGE SCALE GENOMIC DNA]</scope>
    <source>
        <strain evidence="6">Hangzhou</strain>
    </source>
</reference>
<dbReference type="EMBL" id="JBBPBK010000016">
    <property type="protein sequence ID" value="KAK9267666.1"/>
    <property type="molecule type" value="Genomic_DNA"/>
</dbReference>
<evidence type="ECO:0000256" key="4">
    <source>
        <dbReference type="SAM" id="MobiDB-lite"/>
    </source>
</evidence>
<dbReference type="InterPro" id="IPR051183">
    <property type="entry name" value="U1_U11-U12_snRNP_70-35kDa"/>
</dbReference>
<sequence>MHNSELARSVVPLHVPARTMLATASFPCYADPRPAFIKSFSIRTNSNSLKLKASLSDYPLASRIMVTNILYLTSESNFPKEFSNFGQIAEVKLVKDEATKRSKGYAFIQYKCKDDAMLALENMDHKRERRERERGVRGREAVKGDWERGLTSKI</sequence>
<evidence type="ECO:0000313" key="6">
    <source>
        <dbReference type="EMBL" id="KAK9267666.1"/>
    </source>
</evidence>
<dbReference type="PANTHER" id="PTHR13952">
    <property type="entry name" value="U1 SMALL NUCLEAR RIBONUCLEOPROTEIN 70 KD"/>
    <property type="match status" value="1"/>
</dbReference>
<dbReference type="GO" id="GO:0071011">
    <property type="term" value="C:precatalytic spliceosome"/>
    <property type="evidence" value="ECO:0007669"/>
    <property type="project" value="TreeGrafter"/>
</dbReference>
<dbReference type="Proteomes" id="UP001415857">
    <property type="component" value="Unassembled WGS sequence"/>
</dbReference>
<gene>
    <name evidence="6" type="ORF">L1049_010097</name>
</gene>
<evidence type="ECO:0000259" key="5">
    <source>
        <dbReference type="PROSITE" id="PS50102"/>
    </source>
</evidence>
<keyword evidence="7" id="KW-1185">Reference proteome</keyword>
<accession>A0AAP0N973</accession>
<evidence type="ECO:0000256" key="3">
    <source>
        <dbReference type="PROSITE-ProRule" id="PRU00176"/>
    </source>
</evidence>
<proteinExistence type="predicted"/>
<keyword evidence="2" id="KW-0539">Nucleus</keyword>
<evidence type="ECO:0000256" key="1">
    <source>
        <dbReference type="ARBA" id="ARBA00004123"/>
    </source>
</evidence>
<dbReference type="InterPro" id="IPR035979">
    <property type="entry name" value="RBD_domain_sf"/>
</dbReference>
<comment type="caution">
    <text evidence="6">The sequence shown here is derived from an EMBL/GenBank/DDBJ whole genome shotgun (WGS) entry which is preliminary data.</text>
</comment>
<dbReference type="Pfam" id="PF00076">
    <property type="entry name" value="RRM_1"/>
    <property type="match status" value="1"/>
</dbReference>
<feature type="domain" description="RRM" evidence="5">
    <location>
        <begin position="62"/>
        <end position="143"/>
    </location>
</feature>
<dbReference type="InterPro" id="IPR012677">
    <property type="entry name" value="Nucleotide-bd_a/b_plait_sf"/>
</dbReference>
<evidence type="ECO:0000313" key="7">
    <source>
        <dbReference type="Proteomes" id="UP001415857"/>
    </source>
</evidence>
<dbReference type="PROSITE" id="PS50102">
    <property type="entry name" value="RRM"/>
    <property type="match status" value="1"/>
</dbReference>
<dbReference type="InterPro" id="IPR000504">
    <property type="entry name" value="RRM_dom"/>
</dbReference>
<dbReference type="GO" id="GO:0005685">
    <property type="term" value="C:U1 snRNP"/>
    <property type="evidence" value="ECO:0007669"/>
    <property type="project" value="TreeGrafter"/>
</dbReference>
<feature type="region of interest" description="Disordered" evidence="4">
    <location>
        <begin position="126"/>
        <end position="154"/>
    </location>
</feature>
<name>A0AAP0N973_LIQFO</name>
<dbReference type="GO" id="GO:0003729">
    <property type="term" value="F:mRNA binding"/>
    <property type="evidence" value="ECO:0007669"/>
    <property type="project" value="TreeGrafter"/>
</dbReference>
<keyword evidence="3" id="KW-0694">RNA-binding</keyword>
<dbReference type="SMART" id="SM00360">
    <property type="entry name" value="RRM"/>
    <property type="match status" value="1"/>
</dbReference>
<dbReference type="GO" id="GO:0000398">
    <property type="term" value="P:mRNA splicing, via spliceosome"/>
    <property type="evidence" value="ECO:0007669"/>
    <property type="project" value="TreeGrafter"/>
</dbReference>
<dbReference type="Gene3D" id="3.30.70.330">
    <property type="match status" value="1"/>
</dbReference>
<protein>
    <recommendedName>
        <fullName evidence="5">RRM domain-containing protein</fullName>
    </recommendedName>
</protein>
<dbReference type="PANTHER" id="PTHR13952:SF19">
    <property type="entry name" value="GLYCINE-RICH RNA-BINDING PROTEIN 4, MITOCHONDRIAL ISOFORM X1"/>
    <property type="match status" value="1"/>
</dbReference>
<dbReference type="GO" id="GO:0030619">
    <property type="term" value="F:U1 snRNA binding"/>
    <property type="evidence" value="ECO:0007669"/>
    <property type="project" value="TreeGrafter"/>
</dbReference>
<comment type="subcellular location">
    <subcellularLocation>
        <location evidence="1">Nucleus</location>
    </subcellularLocation>
</comment>
<evidence type="ECO:0000256" key="2">
    <source>
        <dbReference type="ARBA" id="ARBA00023242"/>
    </source>
</evidence>